<dbReference type="InterPro" id="IPR039694">
    <property type="entry name" value="WDR11"/>
</dbReference>
<dbReference type="PANTHER" id="PTHR14593:SF5">
    <property type="entry name" value="WD REPEAT-CONTAINING PROTEIN 11"/>
    <property type="match status" value="1"/>
</dbReference>
<sequence>MMVKIRPKQEDLCSGDPSRRCDMPNTLPGGLHPSNRNTIDWNSKGVIAYGSHNLLFIVDAFTCKRVQTIDLHSTAIDHVYWSPPFSIIEQTRSEDHRIASSDISGQIIISEPISATKRCQFSHAASNVLNMKWLPWKDMSRDFLLSLHSGDCLILWNTENGEKIWSMTFTTPLFDLAINPFNASHASFSSLGSTIVLCNDISINNAPSNSCRTFAICEDQVKSASNIQTITYHNAYRNILFVVNQTQAHCFHTELSAVLFSTTLEPNLISWLCCSSRDAVYSVQASGAVSLRIGTFSANDERADAQLGFEKVAVGDIQRHGTQQRAVGAALCPITQSSIAVLFSSGRVVWWQLTSEKFAVLDYRQSFIEDYLAFESDLNTTSIGELSIQQTGFLDALSSGVSCLRMRPIDDLGKETDDSLDLSSFGSAHLVAVGSHSGILHLVDVFTCEIVREFAVQSSPIKCLEWGGTYTVLTAGYNHSLSTAQVVRNDIFATDIRTGLKRRIRPESDESPITLLRVSFYQCYLALAFQREPLEIWDLKGLRLLRRMSKTCPLIVDMAWSCKHHGIKTTEDGGLSIYRENLVVLDSDNRLYHVVVKGLHVKDGKEVNTQWKSGGWAIRNMAWKDDMLAMGDAEGRIVIWDLGRRQSRHIRASRFPVVRMTFSRLAGDHTLAVLHPRELSLWDTEALTRQHQIILDASRSALDMDLCGVSPILLTNDNVLRYAPAAAKNSPMLEKDIPVLLNPKKVAQLKVDFKSSSSENPALWKISQRKVSSTNSAGDAHDLTGLKNHLILSRFLGEMSVCHLLSIACSVLSDEEQIQLSPDLQMFWPSPTFRERELRVTCAACSAGNIEESRLVERAVVAGGKAKDRAVDRLIGSSDLRHASMKAALLVSSQENEQARSLIKLIATNLIASDMIEDGVELLFLVKAGGDACKYLQSQRQWNKSIVYAKMGLEDSEDVLSKWIAHLSFDQKTLYMYAQATQHEWPHIVELLSSCGQAELARVILRASTSSPTSSSRGANSPACSDHASRVANE</sequence>
<feature type="compositionally biased region" description="Low complexity" evidence="1">
    <location>
        <begin position="1010"/>
        <end position="1022"/>
    </location>
</feature>
<dbReference type="Pfam" id="PF23752">
    <property type="entry name" value="Beta-prop_WDR11_2nd"/>
    <property type="match status" value="1"/>
</dbReference>
<evidence type="ECO:0000313" key="3">
    <source>
        <dbReference type="EMBL" id="KAK6728028.1"/>
    </source>
</evidence>
<keyword evidence="4" id="KW-1185">Reference proteome</keyword>
<comment type="caution">
    <text evidence="3">The sequence shown here is derived from an EMBL/GenBank/DDBJ whole genome shotgun (WGS) entry which is preliminary data.</text>
</comment>
<evidence type="ECO:0000259" key="2">
    <source>
        <dbReference type="Pfam" id="PF23752"/>
    </source>
</evidence>
<gene>
    <name evidence="3" type="primary">Necator_chrI.g1718</name>
    <name evidence="3" type="ORF">RB195_005592</name>
</gene>
<name>A0ABR1BSG6_NECAM</name>
<dbReference type="Gene3D" id="2.130.10.10">
    <property type="entry name" value="YVTN repeat-like/Quinoprotein amine dehydrogenase"/>
    <property type="match status" value="3"/>
</dbReference>
<feature type="region of interest" description="Disordered" evidence="1">
    <location>
        <begin position="1010"/>
        <end position="1034"/>
    </location>
</feature>
<dbReference type="EMBL" id="JAVFWL010000001">
    <property type="protein sequence ID" value="KAK6728028.1"/>
    <property type="molecule type" value="Genomic_DNA"/>
</dbReference>
<accession>A0ABR1BSG6</accession>
<dbReference type="InterPro" id="IPR015943">
    <property type="entry name" value="WD40/YVTN_repeat-like_dom_sf"/>
</dbReference>
<proteinExistence type="predicted"/>
<feature type="domain" description="WDR11 second beta-propeller" evidence="2">
    <location>
        <begin position="428"/>
        <end position="554"/>
    </location>
</feature>
<dbReference type="SUPFAM" id="SSF50978">
    <property type="entry name" value="WD40 repeat-like"/>
    <property type="match status" value="2"/>
</dbReference>
<dbReference type="PANTHER" id="PTHR14593">
    <property type="entry name" value="WD REPEAT-CONTAINING PROTEIN 11"/>
    <property type="match status" value="1"/>
</dbReference>
<protein>
    <recommendedName>
        <fullName evidence="2">WDR11 second beta-propeller domain-containing protein</fullName>
    </recommendedName>
</protein>
<evidence type="ECO:0000313" key="4">
    <source>
        <dbReference type="Proteomes" id="UP001303046"/>
    </source>
</evidence>
<dbReference type="Proteomes" id="UP001303046">
    <property type="component" value="Unassembled WGS sequence"/>
</dbReference>
<organism evidence="3 4">
    <name type="scientific">Necator americanus</name>
    <name type="common">Human hookworm</name>
    <dbReference type="NCBI Taxonomy" id="51031"/>
    <lineage>
        <taxon>Eukaryota</taxon>
        <taxon>Metazoa</taxon>
        <taxon>Ecdysozoa</taxon>
        <taxon>Nematoda</taxon>
        <taxon>Chromadorea</taxon>
        <taxon>Rhabditida</taxon>
        <taxon>Rhabditina</taxon>
        <taxon>Rhabditomorpha</taxon>
        <taxon>Strongyloidea</taxon>
        <taxon>Ancylostomatidae</taxon>
        <taxon>Bunostominae</taxon>
        <taxon>Necator</taxon>
    </lineage>
</organism>
<dbReference type="InterPro" id="IPR057853">
    <property type="entry name" value="Beta-prop_WDR11_2nd"/>
</dbReference>
<reference evidence="3 4" key="1">
    <citation type="submission" date="2023-08" db="EMBL/GenBank/DDBJ databases">
        <title>A Necator americanus chromosomal reference genome.</title>
        <authorList>
            <person name="Ilik V."/>
            <person name="Petrzelkova K.J."/>
            <person name="Pardy F."/>
            <person name="Fuh T."/>
            <person name="Niatou-Singa F.S."/>
            <person name="Gouil Q."/>
            <person name="Baker L."/>
            <person name="Ritchie M.E."/>
            <person name="Jex A.R."/>
            <person name="Gazzola D."/>
            <person name="Li H."/>
            <person name="Toshio Fujiwara R."/>
            <person name="Zhan B."/>
            <person name="Aroian R.V."/>
            <person name="Pafco B."/>
            <person name="Schwarz E.M."/>
        </authorList>
    </citation>
    <scope>NUCLEOTIDE SEQUENCE [LARGE SCALE GENOMIC DNA]</scope>
    <source>
        <strain evidence="3 4">Aroian</strain>
        <tissue evidence="3">Whole animal</tissue>
    </source>
</reference>
<evidence type="ECO:0000256" key="1">
    <source>
        <dbReference type="SAM" id="MobiDB-lite"/>
    </source>
</evidence>
<dbReference type="InterPro" id="IPR036322">
    <property type="entry name" value="WD40_repeat_dom_sf"/>
</dbReference>